<evidence type="ECO:0000256" key="1">
    <source>
        <dbReference type="ARBA" id="ARBA00023002"/>
    </source>
</evidence>
<reference evidence="5" key="1">
    <citation type="submission" date="2021-12" db="EMBL/GenBank/DDBJ databases">
        <authorList>
            <person name="King R."/>
        </authorList>
    </citation>
    <scope>NUCLEOTIDE SEQUENCE</scope>
</reference>
<dbReference type="CDD" id="cd05301">
    <property type="entry name" value="GDH"/>
    <property type="match status" value="1"/>
</dbReference>
<dbReference type="InterPro" id="IPR006139">
    <property type="entry name" value="D-isomer_2_OHA_DH_cat_dom"/>
</dbReference>
<evidence type="ECO:0000256" key="2">
    <source>
        <dbReference type="RuleBase" id="RU003719"/>
    </source>
</evidence>
<dbReference type="SUPFAM" id="SSF52283">
    <property type="entry name" value="Formate/glycerate dehydrogenase catalytic domain-like"/>
    <property type="match status" value="1"/>
</dbReference>
<feature type="domain" description="D-isomer specific 2-hydroxyacid dehydrogenase NAD-binding" evidence="4">
    <location>
        <begin position="123"/>
        <end position="300"/>
    </location>
</feature>
<dbReference type="EMBL" id="OU963911">
    <property type="protein sequence ID" value="CAH2984245.1"/>
    <property type="molecule type" value="Genomic_DNA"/>
</dbReference>
<evidence type="ECO:0000259" key="4">
    <source>
        <dbReference type="Pfam" id="PF02826"/>
    </source>
</evidence>
<dbReference type="Gene3D" id="3.40.50.720">
    <property type="entry name" value="NAD(P)-binding Rossmann-like Domain"/>
    <property type="match status" value="2"/>
</dbReference>
<dbReference type="InterPro" id="IPR006140">
    <property type="entry name" value="D-isomer_DH_NAD-bd"/>
</dbReference>
<feature type="domain" description="D-isomer specific 2-hydroxyacid dehydrogenase catalytic" evidence="3">
    <location>
        <begin position="25"/>
        <end position="328"/>
    </location>
</feature>
<gene>
    <name evidence="5" type="ORF">CHILSU_LOCUS4224</name>
</gene>
<dbReference type="Pfam" id="PF00389">
    <property type="entry name" value="2-Hacid_dh"/>
    <property type="match status" value="1"/>
</dbReference>
<evidence type="ECO:0008006" key="7">
    <source>
        <dbReference type="Google" id="ProtNLM"/>
    </source>
</evidence>
<dbReference type="PANTHER" id="PTHR10996:SF119">
    <property type="entry name" value="FI03731P-RELATED"/>
    <property type="match status" value="1"/>
</dbReference>
<dbReference type="PROSITE" id="PS00671">
    <property type="entry name" value="D_2_HYDROXYACID_DH_3"/>
    <property type="match status" value="1"/>
</dbReference>
<dbReference type="Proteomes" id="UP001153292">
    <property type="component" value="Chromosome 18"/>
</dbReference>
<dbReference type="SUPFAM" id="SSF51735">
    <property type="entry name" value="NAD(P)-binding Rossmann-fold domains"/>
    <property type="match status" value="1"/>
</dbReference>
<accession>A0ABN8L6G3</accession>
<dbReference type="Pfam" id="PF02826">
    <property type="entry name" value="2-Hacid_dh_C"/>
    <property type="match status" value="1"/>
</dbReference>
<comment type="similarity">
    <text evidence="2">Belongs to the D-isomer specific 2-hydroxyacid dehydrogenase family.</text>
</comment>
<dbReference type="InterPro" id="IPR036291">
    <property type="entry name" value="NAD(P)-bd_dom_sf"/>
</dbReference>
<keyword evidence="6" id="KW-1185">Reference proteome</keyword>
<evidence type="ECO:0000313" key="6">
    <source>
        <dbReference type="Proteomes" id="UP001153292"/>
    </source>
</evidence>
<dbReference type="PANTHER" id="PTHR10996">
    <property type="entry name" value="2-HYDROXYACID DEHYDROGENASE-RELATED"/>
    <property type="match status" value="1"/>
</dbReference>
<evidence type="ECO:0000259" key="3">
    <source>
        <dbReference type="Pfam" id="PF00389"/>
    </source>
</evidence>
<dbReference type="InterPro" id="IPR029753">
    <property type="entry name" value="D-isomer_DH_CS"/>
</dbReference>
<evidence type="ECO:0000313" key="5">
    <source>
        <dbReference type="EMBL" id="CAH2984245.1"/>
    </source>
</evidence>
<keyword evidence="1 2" id="KW-0560">Oxidoreductase</keyword>
<dbReference type="InterPro" id="IPR050223">
    <property type="entry name" value="D-isomer_2-hydroxyacid_DH"/>
</dbReference>
<organism evidence="5 6">
    <name type="scientific">Chilo suppressalis</name>
    <name type="common">Asiatic rice borer moth</name>
    <dbReference type="NCBI Taxonomy" id="168631"/>
    <lineage>
        <taxon>Eukaryota</taxon>
        <taxon>Metazoa</taxon>
        <taxon>Ecdysozoa</taxon>
        <taxon>Arthropoda</taxon>
        <taxon>Hexapoda</taxon>
        <taxon>Insecta</taxon>
        <taxon>Pterygota</taxon>
        <taxon>Neoptera</taxon>
        <taxon>Endopterygota</taxon>
        <taxon>Lepidoptera</taxon>
        <taxon>Glossata</taxon>
        <taxon>Ditrysia</taxon>
        <taxon>Pyraloidea</taxon>
        <taxon>Crambidae</taxon>
        <taxon>Crambinae</taxon>
        <taxon>Chilo</taxon>
    </lineage>
</organism>
<name>A0ABN8L6G3_CHISP</name>
<protein>
    <recommendedName>
        <fullName evidence="7">Glyoxylate reductase/hydroxypyruvate reductase</fullName>
    </recommendedName>
</protein>
<sequence>MISSSYRLEMSLKKVLVVNKSYPVAGLDILKEKVQTTVLQYLDYDPESLPEIKKNIKGYDAVIWNTKHHLTAEILDLAGPQLKAVSSMSSGLDHIRIEEVQKRGIALGNTPNVLNNAVADITVGLLIAAARKFKEGIRELESGQWKYGVQWSLGLDIAGSVVGIIGLGGIGQAVIRRLKGFDVARFLYTGRSDKPEAKALGAERVPQEQLLKESDYVILACPLTDQTKHLINADTLKLMKKTAVLVNIGRGGLVDQEALYDALKDGRIFAAGLDVVTPEPMPKDHPLVSLPNCFIIPHLGSATVKTRNDMASIAANNILLGLDGKPMLFPAY</sequence>
<proteinExistence type="inferred from homology"/>